<dbReference type="EC" id="3.1.3.48" evidence="2"/>
<dbReference type="Proteomes" id="UP001277761">
    <property type="component" value="Unassembled WGS sequence"/>
</dbReference>
<keyword evidence="3 6" id="KW-0378">Hydrolase</keyword>
<dbReference type="SMART" id="SM00226">
    <property type="entry name" value="LMWPc"/>
    <property type="match status" value="1"/>
</dbReference>
<evidence type="ECO:0000256" key="3">
    <source>
        <dbReference type="ARBA" id="ARBA00022801"/>
    </source>
</evidence>
<organism evidence="6 7">
    <name type="scientific">Patulibacter brassicae</name>
    <dbReference type="NCBI Taxonomy" id="1705717"/>
    <lineage>
        <taxon>Bacteria</taxon>
        <taxon>Bacillati</taxon>
        <taxon>Actinomycetota</taxon>
        <taxon>Thermoleophilia</taxon>
        <taxon>Solirubrobacterales</taxon>
        <taxon>Patulibacteraceae</taxon>
        <taxon>Patulibacter</taxon>
    </lineage>
</organism>
<evidence type="ECO:0000256" key="1">
    <source>
        <dbReference type="ARBA" id="ARBA00011063"/>
    </source>
</evidence>
<accession>A0ABU4VHG2</accession>
<evidence type="ECO:0000256" key="4">
    <source>
        <dbReference type="ARBA" id="ARBA00022912"/>
    </source>
</evidence>
<evidence type="ECO:0000259" key="5">
    <source>
        <dbReference type="SMART" id="SM00226"/>
    </source>
</evidence>
<dbReference type="Gene3D" id="3.40.50.2300">
    <property type="match status" value="1"/>
</dbReference>
<dbReference type="PANTHER" id="PTHR11717">
    <property type="entry name" value="LOW MOLECULAR WEIGHT PROTEIN TYROSINE PHOSPHATASE"/>
    <property type="match status" value="1"/>
</dbReference>
<proteinExistence type="inferred from homology"/>
<keyword evidence="4" id="KW-0904">Protein phosphatase</keyword>
<protein>
    <recommendedName>
        <fullName evidence="2">protein-tyrosine-phosphatase</fullName>
        <ecNumber evidence="2">3.1.3.48</ecNumber>
    </recommendedName>
</protein>
<keyword evidence="7" id="KW-1185">Reference proteome</keyword>
<evidence type="ECO:0000256" key="2">
    <source>
        <dbReference type="ARBA" id="ARBA00013064"/>
    </source>
</evidence>
<dbReference type="InterPro" id="IPR050438">
    <property type="entry name" value="LMW_PTPase"/>
</dbReference>
<evidence type="ECO:0000313" key="6">
    <source>
        <dbReference type="EMBL" id="MDX8150376.1"/>
    </source>
</evidence>
<reference evidence="6 7" key="1">
    <citation type="submission" date="2023-11" db="EMBL/GenBank/DDBJ databases">
        <authorList>
            <person name="Xu M."/>
            <person name="Jiang T."/>
        </authorList>
    </citation>
    <scope>NUCLEOTIDE SEQUENCE [LARGE SCALE GENOMIC DNA]</scope>
    <source>
        <strain evidence="6 7">SD</strain>
    </source>
</reference>
<dbReference type="CDD" id="cd16343">
    <property type="entry name" value="LMWPTP"/>
    <property type="match status" value="1"/>
</dbReference>
<dbReference type="SUPFAM" id="SSF52788">
    <property type="entry name" value="Phosphotyrosine protein phosphatases I"/>
    <property type="match status" value="1"/>
</dbReference>
<sequence length="158" mass="16886">MELLFVCLGNICRSPTAEAVMAGLLADEGLDDRVHVDSAGTGSWHVGHPADPRSRAAAAERGIALTSRARQVTEADFERFDLLLAMDRQNAADLRALAPDDAAASKVRLLREFDAAAARDGDLDVPDPYHGGPRGFEHVLDLVDAACRGLLAEVRSRG</sequence>
<dbReference type="InterPro" id="IPR036196">
    <property type="entry name" value="Ptyr_pPase_sf"/>
</dbReference>
<gene>
    <name evidence="6" type="ORF">SK069_02110</name>
</gene>
<dbReference type="EMBL" id="JAXAVX010000001">
    <property type="protein sequence ID" value="MDX8150376.1"/>
    <property type="molecule type" value="Genomic_DNA"/>
</dbReference>
<dbReference type="GO" id="GO:0004725">
    <property type="term" value="F:protein tyrosine phosphatase activity"/>
    <property type="evidence" value="ECO:0007669"/>
    <property type="project" value="UniProtKB-EC"/>
</dbReference>
<dbReference type="PANTHER" id="PTHR11717:SF7">
    <property type="entry name" value="LOW MOLECULAR WEIGHT PHOSPHOTYROSINE PROTEIN PHOSPHATASE"/>
    <property type="match status" value="1"/>
</dbReference>
<dbReference type="Pfam" id="PF01451">
    <property type="entry name" value="LMWPc"/>
    <property type="match status" value="1"/>
</dbReference>
<feature type="domain" description="Phosphotyrosine protein phosphatase I" evidence="5">
    <location>
        <begin position="1"/>
        <end position="153"/>
    </location>
</feature>
<evidence type="ECO:0000313" key="7">
    <source>
        <dbReference type="Proteomes" id="UP001277761"/>
    </source>
</evidence>
<dbReference type="InterPro" id="IPR023485">
    <property type="entry name" value="Ptyr_pPase"/>
</dbReference>
<dbReference type="InterPro" id="IPR017867">
    <property type="entry name" value="Tyr_phospatase_low_mol_wt"/>
</dbReference>
<name>A0ABU4VHG2_9ACTN</name>
<comment type="similarity">
    <text evidence="1">Belongs to the low molecular weight phosphotyrosine protein phosphatase family.</text>
</comment>
<dbReference type="PRINTS" id="PR00719">
    <property type="entry name" value="LMWPTPASE"/>
</dbReference>
<comment type="caution">
    <text evidence="6">The sequence shown here is derived from an EMBL/GenBank/DDBJ whole genome shotgun (WGS) entry which is preliminary data.</text>
</comment>